<dbReference type="PANTHER" id="PTHR10943">
    <property type="entry name" value="26S PROTEASOME NON-ATPASE REGULATORY SUBUNIT"/>
    <property type="match status" value="1"/>
</dbReference>
<comment type="function">
    <text evidence="1">Binds to the intracellular domain of tumor necrosis factor type 1 receptor. The binding domain of TRAP1 and TRAP2 resides outside the death domain of TNFR1.</text>
</comment>
<dbReference type="Pfam" id="PF01851">
    <property type="entry name" value="PC_rep"/>
    <property type="match status" value="1"/>
</dbReference>
<dbReference type="InterPro" id="IPR016643">
    <property type="entry name" value="26S_Psome_Rpn1"/>
</dbReference>
<evidence type="ECO:0000256" key="3">
    <source>
        <dbReference type="ARBA" id="ARBA00014928"/>
    </source>
</evidence>
<dbReference type="SUPFAM" id="SSF48371">
    <property type="entry name" value="ARM repeat"/>
    <property type="match status" value="1"/>
</dbReference>
<feature type="domain" description="RPN1 N-terminal" evidence="8">
    <location>
        <begin position="27"/>
        <end position="329"/>
    </location>
</feature>
<keyword evidence="4" id="KW-0677">Repeat</keyword>
<comment type="subunit">
    <text evidence="6">Component of the 19S proteasome regulatory particle complex. The 26S proteasome consists of a 20S core particle (CP) and two 19S regulatory subunits (RP). The regulatory particle is made of a lid composed of 9 subunits, a base containing 6 ATPases and few additional components including PSMD2. Interacts with RPGRIP1L. Interacts with CRY1 in a KDM8-dependent manner. Interacts (via C-terminus) with phosphatase UBLCP1 (via ubiquitin-like domain); the interaction recruits UBLCP1 to the 19S regulatory particle where it dephosphorylates 19S subunit PSMC2/RPT1 which impairs PSMC2 ATPase activity and disrupts 26S proteasome assembly.</text>
</comment>
<dbReference type="InterPro" id="IPR002015">
    <property type="entry name" value="Proteasome/cyclosome_rpt"/>
</dbReference>
<dbReference type="GO" id="GO:0008540">
    <property type="term" value="C:proteasome regulatory particle, base subcomplex"/>
    <property type="evidence" value="ECO:0007669"/>
    <property type="project" value="UniProtKB-UniRule"/>
</dbReference>
<dbReference type="GO" id="GO:0042176">
    <property type="term" value="P:regulation of protein catabolic process"/>
    <property type="evidence" value="ECO:0007669"/>
    <property type="project" value="InterPro"/>
</dbReference>
<evidence type="ECO:0000256" key="2">
    <source>
        <dbReference type="ARBA" id="ARBA00005460"/>
    </source>
</evidence>
<evidence type="ECO:0000259" key="9">
    <source>
        <dbReference type="Pfam" id="PF18051"/>
    </source>
</evidence>
<dbReference type="PANTHER" id="PTHR10943:SF1">
    <property type="entry name" value="26S PROTEASOME NON-ATPASE REGULATORY SUBUNIT 2"/>
    <property type="match status" value="1"/>
</dbReference>
<dbReference type="InterPro" id="IPR011989">
    <property type="entry name" value="ARM-like"/>
</dbReference>
<dbReference type="Gene3D" id="1.25.10.10">
    <property type="entry name" value="Leucine-rich Repeat Variant"/>
    <property type="match status" value="1"/>
</dbReference>
<reference evidence="10" key="2">
    <citation type="submission" date="2024-08" db="UniProtKB">
        <authorList>
            <consortium name="EnsemblMetazoa"/>
        </authorList>
    </citation>
    <scope>IDENTIFICATION</scope>
</reference>
<name>A0AAR5QB65_DENPD</name>
<keyword evidence="11" id="KW-1185">Reference proteome</keyword>
<dbReference type="InterPro" id="IPR040892">
    <property type="entry name" value="RPN1_N"/>
</dbReference>
<dbReference type="PIRSF" id="PIRSF015965">
    <property type="entry name" value="26S_Psome_Rpn1"/>
    <property type="match status" value="1"/>
</dbReference>
<dbReference type="Pfam" id="PF18051">
    <property type="entry name" value="RPN1_C"/>
    <property type="match status" value="1"/>
</dbReference>
<accession>A0AAR5QB65</accession>
<dbReference type="EnsemblMetazoa" id="XM_019914905.1">
    <property type="protein sequence ID" value="XP_019770464.1"/>
    <property type="gene ID" value="LOC109544608"/>
</dbReference>
<evidence type="ECO:0000256" key="4">
    <source>
        <dbReference type="ARBA" id="ARBA00022737"/>
    </source>
</evidence>
<dbReference type="InterPro" id="IPR016024">
    <property type="entry name" value="ARM-type_fold"/>
</dbReference>
<dbReference type="GO" id="GO:0043161">
    <property type="term" value="P:proteasome-mediated ubiquitin-dependent protein catabolic process"/>
    <property type="evidence" value="ECO:0007669"/>
    <property type="project" value="TreeGrafter"/>
</dbReference>
<proteinExistence type="inferred from homology"/>
<dbReference type="GO" id="GO:0005634">
    <property type="term" value="C:nucleus"/>
    <property type="evidence" value="ECO:0007669"/>
    <property type="project" value="TreeGrafter"/>
</dbReference>
<evidence type="ECO:0000259" key="8">
    <source>
        <dbReference type="Pfam" id="PF17781"/>
    </source>
</evidence>
<dbReference type="Proteomes" id="UP000019118">
    <property type="component" value="Unassembled WGS sequence"/>
</dbReference>
<dbReference type="InterPro" id="IPR041433">
    <property type="entry name" value="RPN1_C"/>
</dbReference>
<keyword evidence="5 7" id="KW-0647">Proteasome</keyword>
<dbReference type="GO" id="GO:0034515">
    <property type="term" value="C:proteasome storage granule"/>
    <property type="evidence" value="ECO:0007669"/>
    <property type="project" value="TreeGrafter"/>
</dbReference>
<evidence type="ECO:0000313" key="10">
    <source>
        <dbReference type="EnsemblMetazoa" id="XP_019770464.1"/>
    </source>
</evidence>
<dbReference type="Pfam" id="PF17781">
    <property type="entry name" value="RPN1_RPN2_N"/>
    <property type="match status" value="1"/>
</dbReference>
<protein>
    <recommendedName>
        <fullName evidence="3 7">26S proteasome non-ATPase regulatory subunit 2</fullName>
    </recommendedName>
</protein>
<evidence type="ECO:0000313" key="11">
    <source>
        <dbReference type="Proteomes" id="UP000019118"/>
    </source>
</evidence>
<evidence type="ECO:0000256" key="1">
    <source>
        <dbReference type="ARBA" id="ARBA00004031"/>
    </source>
</evidence>
<comment type="similarity">
    <text evidence="2 7">Belongs to the proteasome subunit S2 family.</text>
</comment>
<feature type="domain" description="26S proteasome non-ATPase regulatory subunit RPN1 C-terminal" evidence="9">
    <location>
        <begin position="837"/>
        <end position="886"/>
    </location>
</feature>
<gene>
    <name evidence="10" type="primary">109544608</name>
</gene>
<evidence type="ECO:0000256" key="6">
    <source>
        <dbReference type="ARBA" id="ARBA00046857"/>
    </source>
</evidence>
<reference evidence="11" key="1">
    <citation type="journal article" date="2013" name="Genome Biol.">
        <title>Draft genome of the mountain pine beetle, Dendroctonus ponderosae Hopkins, a major forest pest.</title>
        <authorList>
            <person name="Keeling C.I."/>
            <person name="Yuen M.M."/>
            <person name="Liao N.Y."/>
            <person name="Docking T.R."/>
            <person name="Chan S.K."/>
            <person name="Taylor G.A."/>
            <person name="Palmquist D.L."/>
            <person name="Jackman S.D."/>
            <person name="Nguyen A."/>
            <person name="Li M."/>
            <person name="Henderson H."/>
            <person name="Janes J.K."/>
            <person name="Zhao Y."/>
            <person name="Pandoh P."/>
            <person name="Moore R."/>
            <person name="Sperling F.A."/>
            <person name="Huber D.P."/>
            <person name="Birol I."/>
            <person name="Jones S.J."/>
            <person name="Bohlmann J."/>
        </authorList>
    </citation>
    <scope>NUCLEOTIDE SEQUENCE</scope>
</reference>
<evidence type="ECO:0000256" key="7">
    <source>
        <dbReference type="PIRNR" id="PIRNR015965"/>
    </source>
</evidence>
<comment type="function">
    <text evidence="7">Component of the 26S proteasome, a multiprotein complex involved in the ATP-dependent degradation of ubiquitinated proteins. This complex plays a key role in the maintenance of protein homeostasis by removing misfolded or damaged proteins, which could impair cellular functions, and by removing proteins whose functions are no longer required. Therefore, the proteasome participates in numerous cellular processes, including cell cycle progression, apoptosis, or DNA damage repair.</text>
</comment>
<dbReference type="GO" id="GO:0030234">
    <property type="term" value="F:enzyme regulator activity"/>
    <property type="evidence" value="ECO:0007669"/>
    <property type="project" value="UniProtKB-UniRule"/>
</dbReference>
<sequence>MDASAVPNALSRKEDVMEEDKELQRELKLLVEKITGTDPNLIPPALKMLKYLIRTSTTSMTSVPKPLKYLSPYYAQLKETHKHMPKGFTKRVLADVISVLAMGTCGGEEARNQRECLKYCLMGTAKNIGDWGHEYISQLEAEIVQQWGMFHCGLVDKMMMPLIVDVIDFNCHHNGEIQACDLLMEIDQLALLPKFISQTTYQRMCFYLFSCAKYVDDADRQTIMKVVYGQYLKFGEYSKALVVAILLSNEQLVKDVFSKCSDKVIRYQLAFICARHLFPLELDENIDIYLQLNHVLGNGWLNFYFLALGRELGVMEAKLPEDVYKIWLEPVPRRFTAILGENLDSARQNLASSFVNGFVNAGFGCDKLLSSKTGNDWIYRNKDHAKLSATASYGLIYLWDVDGGLTPLDKYLYANDLFITSGALLALGIVNCRVRNDCDPALALLGEYLNSSDEIVSIGAMLGLGIAYAGSQRSDVISHILPIFSSSKTPQILAISSIACGLITLGKKGTEVPSTILNAMIELNSQNPDTMKSIYMRLMGLGVALCYFGARNDIDVPLLASESFPEPFKSAMETMLYMCSYAGTGNVLIIQELLATLGEKVEMSENGELIETLRKPKEGTNKAKKPDWDWTMSQAIAALGVATVSFGEDIGMEMVQRIFGHMGRYGEPSIRKAVPLAIALSSVSNPHLPVLDVLTKYSHDYDSEVACNSIFGIGLIGAGTNNARLAAGLRQLAVYHTRNPSQLFMVRIAQGMVHMGKGTVTLNPLHTDRTLLDPVGMAGLLITAFSLLEPHELILRKSHYLLYCLSLSIQPRWLLTIDENLDVVSTTVRVGQAVDVIGKAGTPKTIAGFHTHTTPVLLATTDRAELATDQFAQFSPTLDGICILKKTT</sequence>
<evidence type="ECO:0000256" key="5">
    <source>
        <dbReference type="ARBA" id="ARBA00022942"/>
    </source>
</evidence>
<dbReference type="AlphaFoldDB" id="A0AAR5QB65"/>
<organism evidence="10 11">
    <name type="scientific">Dendroctonus ponderosae</name>
    <name type="common">Mountain pine beetle</name>
    <dbReference type="NCBI Taxonomy" id="77166"/>
    <lineage>
        <taxon>Eukaryota</taxon>
        <taxon>Metazoa</taxon>
        <taxon>Ecdysozoa</taxon>
        <taxon>Arthropoda</taxon>
        <taxon>Hexapoda</taxon>
        <taxon>Insecta</taxon>
        <taxon>Pterygota</taxon>
        <taxon>Neoptera</taxon>
        <taxon>Endopterygota</taxon>
        <taxon>Coleoptera</taxon>
        <taxon>Polyphaga</taxon>
        <taxon>Cucujiformia</taxon>
        <taxon>Curculionidae</taxon>
        <taxon>Scolytinae</taxon>
        <taxon>Dendroctonus</taxon>
    </lineage>
</organism>